<dbReference type="InterPro" id="IPR038765">
    <property type="entry name" value="Papain-like_cys_pep_sf"/>
</dbReference>
<dbReference type="OMA" id="TCGSNTQ"/>
<proteinExistence type="inferred from homology"/>
<dbReference type="Ensembl" id="ENSCMIT00000047262.1">
    <property type="protein sequence ID" value="ENSCMIP00000046600.1"/>
    <property type="gene ID" value="ENSCMIG00000019127.1"/>
</dbReference>
<accession>A0A4W3KH78</accession>
<name>A0A4W3KH78_CALMI</name>
<reference evidence="11" key="2">
    <citation type="journal article" date="2007" name="PLoS Biol.">
        <title>Survey sequencing and comparative analysis of the elephant shark (Callorhinchus milii) genome.</title>
        <authorList>
            <person name="Venkatesh B."/>
            <person name="Kirkness E.F."/>
            <person name="Loh Y.H."/>
            <person name="Halpern A.L."/>
            <person name="Lee A.P."/>
            <person name="Johnson J."/>
            <person name="Dandona N."/>
            <person name="Viswanathan L.D."/>
            <person name="Tay A."/>
            <person name="Venter J.C."/>
            <person name="Strausberg R.L."/>
            <person name="Brenner S."/>
        </authorList>
    </citation>
    <scope>NUCLEOTIDE SEQUENCE [LARGE SCALE GENOMIC DNA]</scope>
</reference>
<reference evidence="10" key="4">
    <citation type="submission" date="2025-08" db="UniProtKB">
        <authorList>
            <consortium name="Ensembl"/>
        </authorList>
    </citation>
    <scope>IDENTIFICATION</scope>
</reference>
<dbReference type="Pfam" id="PF00112">
    <property type="entry name" value="Peptidase_C1"/>
    <property type="match status" value="1"/>
</dbReference>
<reference evidence="10" key="5">
    <citation type="submission" date="2025-09" db="UniProtKB">
        <authorList>
            <consortium name="Ensembl"/>
        </authorList>
    </citation>
    <scope>IDENTIFICATION</scope>
</reference>
<dbReference type="Pfam" id="PF08246">
    <property type="entry name" value="Inhibitor_I29"/>
    <property type="match status" value="1"/>
</dbReference>
<sequence>MAVCGTLLCANSLLCLTPKYTVISPQQNLQRCLSAYQHNDKGRIMHGLLILFEYYCGPAIMLEFDTGVNPTFQKDAAFRRNVWEQNLQYIEKHNTDYFMGKHTFAVGMNQFGDMTVEEFSNLLNRRNTRQYNNKTYNLFTADDKTDLPQSVDWRPKGYVTGVKDQKACGSCWAFSTTGVLEGQWFKKTGKLISLSEQYLMDCSQSVGNHGCNGGYNSLSLLFIKEKGINSEESYPYTGCTYNESVATCQGVKMIRKNSERDLAAAVATVGPIAVGFDAGRASFMFYKSGIYYDEACSKTVLDHELLVVGYGTEAGEPYWIVKNSWGVKWGNKGYFHTAKDKGNNCGIASSALYPVV</sequence>
<evidence type="ECO:0000256" key="4">
    <source>
        <dbReference type="ARBA" id="ARBA00022807"/>
    </source>
</evidence>
<dbReference type="InterPro" id="IPR000668">
    <property type="entry name" value="Peptidase_C1A_C"/>
</dbReference>
<dbReference type="FunFam" id="3.90.70.10:FF:000006">
    <property type="entry name" value="Cathepsin S"/>
    <property type="match status" value="1"/>
</dbReference>
<evidence type="ECO:0000259" key="9">
    <source>
        <dbReference type="SMART" id="SM00848"/>
    </source>
</evidence>
<feature type="chain" id="PRO_5021423175" evidence="7">
    <location>
        <begin position="16"/>
        <end position="356"/>
    </location>
</feature>
<dbReference type="InterPro" id="IPR025660">
    <property type="entry name" value="Pept_his_AS"/>
</dbReference>
<dbReference type="AlphaFoldDB" id="A0A4W3KH78"/>
<feature type="signal peptide" evidence="7">
    <location>
        <begin position="1"/>
        <end position="15"/>
    </location>
</feature>
<dbReference type="InterPro" id="IPR039417">
    <property type="entry name" value="Peptidase_C1A_papain-like"/>
</dbReference>
<evidence type="ECO:0000259" key="8">
    <source>
        <dbReference type="SMART" id="SM00645"/>
    </source>
</evidence>
<dbReference type="GO" id="GO:0008234">
    <property type="term" value="F:cysteine-type peptidase activity"/>
    <property type="evidence" value="ECO:0007669"/>
    <property type="project" value="UniProtKB-KW"/>
</dbReference>
<dbReference type="STRING" id="7868.ENSCMIP00000046600"/>
<evidence type="ECO:0000256" key="6">
    <source>
        <dbReference type="ARBA" id="ARBA00023157"/>
    </source>
</evidence>
<feature type="domain" description="Peptidase C1A papain C-terminal" evidence="8">
    <location>
        <begin position="147"/>
        <end position="355"/>
    </location>
</feature>
<dbReference type="GeneTree" id="ENSGT00940000153321"/>
<dbReference type="Proteomes" id="UP000314986">
    <property type="component" value="Unassembled WGS sequence"/>
</dbReference>
<organism evidence="10 11">
    <name type="scientific">Callorhinchus milii</name>
    <name type="common">Ghost shark</name>
    <dbReference type="NCBI Taxonomy" id="7868"/>
    <lineage>
        <taxon>Eukaryota</taxon>
        <taxon>Metazoa</taxon>
        <taxon>Chordata</taxon>
        <taxon>Craniata</taxon>
        <taxon>Vertebrata</taxon>
        <taxon>Chondrichthyes</taxon>
        <taxon>Holocephali</taxon>
        <taxon>Chimaeriformes</taxon>
        <taxon>Callorhinchidae</taxon>
        <taxon>Callorhinchus</taxon>
    </lineage>
</organism>
<dbReference type="SMART" id="SM00645">
    <property type="entry name" value="Pept_C1"/>
    <property type="match status" value="1"/>
</dbReference>
<evidence type="ECO:0000313" key="11">
    <source>
        <dbReference type="Proteomes" id="UP000314986"/>
    </source>
</evidence>
<dbReference type="InterPro" id="IPR000169">
    <property type="entry name" value="Pept_cys_AS"/>
</dbReference>
<dbReference type="SMART" id="SM00848">
    <property type="entry name" value="Inhibitor_I29"/>
    <property type="match status" value="1"/>
</dbReference>
<protein>
    <submittedName>
        <fullName evidence="10">Cathepsin L1-like</fullName>
    </submittedName>
</protein>
<evidence type="ECO:0000256" key="3">
    <source>
        <dbReference type="ARBA" id="ARBA00022801"/>
    </source>
</evidence>
<dbReference type="InterPro" id="IPR013201">
    <property type="entry name" value="Prot_inhib_I29"/>
</dbReference>
<comment type="similarity">
    <text evidence="1">Belongs to the peptidase C1 family.</text>
</comment>
<evidence type="ECO:0000256" key="2">
    <source>
        <dbReference type="ARBA" id="ARBA00022670"/>
    </source>
</evidence>
<keyword evidence="3" id="KW-0378">Hydrolase</keyword>
<dbReference type="CDD" id="cd02248">
    <property type="entry name" value="Peptidase_C1A"/>
    <property type="match status" value="1"/>
</dbReference>
<gene>
    <name evidence="10" type="primary">LOC103183578</name>
</gene>
<dbReference type="GO" id="GO:0006508">
    <property type="term" value="P:proteolysis"/>
    <property type="evidence" value="ECO:0007669"/>
    <property type="project" value="UniProtKB-KW"/>
</dbReference>
<keyword evidence="4" id="KW-0788">Thiol protease</keyword>
<evidence type="ECO:0000256" key="7">
    <source>
        <dbReference type="SAM" id="SignalP"/>
    </source>
</evidence>
<keyword evidence="6" id="KW-1015">Disulfide bond</keyword>
<keyword evidence="11" id="KW-1185">Reference proteome</keyword>
<dbReference type="InParanoid" id="A0A4W3KH78"/>
<evidence type="ECO:0000256" key="1">
    <source>
        <dbReference type="ARBA" id="ARBA00008455"/>
    </source>
</evidence>
<keyword evidence="5" id="KW-0865">Zymogen</keyword>
<feature type="domain" description="Cathepsin propeptide inhibitor" evidence="9">
    <location>
        <begin position="64"/>
        <end position="119"/>
    </location>
</feature>
<dbReference type="Gene3D" id="3.90.70.10">
    <property type="entry name" value="Cysteine proteinases"/>
    <property type="match status" value="1"/>
</dbReference>
<reference evidence="11" key="3">
    <citation type="journal article" date="2014" name="Nature">
        <title>Elephant shark genome provides unique insights into gnathostome evolution.</title>
        <authorList>
            <consortium name="International Elephant Shark Genome Sequencing Consortium"/>
            <person name="Venkatesh B."/>
            <person name="Lee A.P."/>
            <person name="Ravi V."/>
            <person name="Maurya A.K."/>
            <person name="Lian M.M."/>
            <person name="Swann J.B."/>
            <person name="Ohta Y."/>
            <person name="Flajnik M.F."/>
            <person name="Sutoh Y."/>
            <person name="Kasahara M."/>
            <person name="Hoon S."/>
            <person name="Gangu V."/>
            <person name="Roy S.W."/>
            <person name="Irimia M."/>
            <person name="Korzh V."/>
            <person name="Kondrychyn I."/>
            <person name="Lim Z.W."/>
            <person name="Tay B.H."/>
            <person name="Tohari S."/>
            <person name="Kong K.W."/>
            <person name="Ho S."/>
            <person name="Lorente-Galdos B."/>
            <person name="Quilez J."/>
            <person name="Marques-Bonet T."/>
            <person name="Raney B.J."/>
            <person name="Ingham P.W."/>
            <person name="Tay A."/>
            <person name="Hillier L.W."/>
            <person name="Minx P."/>
            <person name="Boehm T."/>
            <person name="Wilson R.K."/>
            <person name="Brenner S."/>
            <person name="Warren W.C."/>
        </authorList>
    </citation>
    <scope>NUCLEOTIDE SEQUENCE [LARGE SCALE GENOMIC DNA]</scope>
</reference>
<dbReference type="PROSITE" id="PS00139">
    <property type="entry name" value="THIOL_PROTEASE_CYS"/>
    <property type="match status" value="1"/>
</dbReference>
<keyword evidence="7" id="KW-0732">Signal</keyword>
<dbReference type="PANTHER" id="PTHR12411">
    <property type="entry name" value="CYSTEINE PROTEASE FAMILY C1-RELATED"/>
    <property type="match status" value="1"/>
</dbReference>
<keyword evidence="2" id="KW-0645">Protease</keyword>
<dbReference type="PRINTS" id="PR00705">
    <property type="entry name" value="PAPAIN"/>
</dbReference>
<evidence type="ECO:0000313" key="10">
    <source>
        <dbReference type="Ensembl" id="ENSCMIP00000046600.1"/>
    </source>
</evidence>
<dbReference type="PROSITE" id="PS00639">
    <property type="entry name" value="THIOL_PROTEASE_HIS"/>
    <property type="match status" value="1"/>
</dbReference>
<dbReference type="InterPro" id="IPR013128">
    <property type="entry name" value="Peptidase_C1A"/>
</dbReference>
<reference evidence="11" key="1">
    <citation type="journal article" date="2006" name="Science">
        <title>Ancient noncoding elements conserved in the human genome.</title>
        <authorList>
            <person name="Venkatesh B."/>
            <person name="Kirkness E.F."/>
            <person name="Loh Y.H."/>
            <person name="Halpern A.L."/>
            <person name="Lee A.P."/>
            <person name="Johnson J."/>
            <person name="Dandona N."/>
            <person name="Viswanathan L.D."/>
            <person name="Tay A."/>
            <person name="Venter J.C."/>
            <person name="Strausberg R.L."/>
            <person name="Brenner S."/>
        </authorList>
    </citation>
    <scope>NUCLEOTIDE SEQUENCE [LARGE SCALE GENOMIC DNA]</scope>
</reference>
<evidence type="ECO:0000256" key="5">
    <source>
        <dbReference type="ARBA" id="ARBA00023145"/>
    </source>
</evidence>
<dbReference type="SUPFAM" id="SSF54001">
    <property type="entry name" value="Cysteine proteinases"/>
    <property type="match status" value="1"/>
</dbReference>